<keyword evidence="1" id="KW-0560">Oxidoreductase</keyword>
<dbReference type="InterPro" id="IPR042098">
    <property type="entry name" value="TauD-like_sf"/>
</dbReference>
<reference evidence="3" key="1">
    <citation type="journal article" date="2021" name="Nat. Commun.">
        <title>Genetic determinants of endophytism in the Arabidopsis root mycobiome.</title>
        <authorList>
            <person name="Mesny F."/>
            <person name="Miyauchi S."/>
            <person name="Thiergart T."/>
            <person name="Pickel B."/>
            <person name="Atanasova L."/>
            <person name="Karlsson M."/>
            <person name="Huettel B."/>
            <person name="Barry K.W."/>
            <person name="Haridas S."/>
            <person name="Chen C."/>
            <person name="Bauer D."/>
            <person name="Andreopoulos W."/>
            <person name="Pangilinan J."/>
            <person name="LaButti K."/>
            <person name="Riley R."/>
            <person name="Lipzen A."/>
            <person name="Clum A."/>
            <person name="Drula E."/>
            <person name="Henrissat B."/>
            <person name="Kohler A."/>
            <person name="Grigoriev I.V."/>
            <person name="Martin F.M."/>
            <person name="Hacquard S."/>
        </authorList>
    </citation>
    <scope>NUCLEOTIDE SEQUENCE</scope>
    <source>
        <strain evidence="3">MPI-CAGE-AT-0016</strain>
    </source>
</reference>
<organism evidence="3 4">
    <name type="scientific">Plectosphaerella cucumerina</name>
    <dbReference type="NCBI Taxonomy" id="40658"/>
    <lineage>
        <taxon>Eukaryota</taxon>
        <taxon>Fungi</taxon>
        <taxon>Dikarya</taxon>
        <taxon>Ascomycota</taxon>
        <taxon>Pezizomycotina</taxon>
        <taxon>Sordariomycetes</taxon>
        <taxon>Hypocreomycetidae</taxon>
        <taxon>Glomerellales</taxon>
        <taxon>Plectosphaerellaceae</taxon>
        <taxon>Plectosphaerella</taxon>
    </lineage>
</organism>
<comment type="caution">
    <text evidence="3">The sequence shown here is derived from an EMBL/GenBank/DDBJ whole genome shotgun (WGS) entry which is preliminary data.</text>
</comment>
<evidence type="ECO:0000256" key="1">
    <source>
        <dbReference type="ARBA" id="ARBA00023002"/>
    </source>
</evidence>
<gene>
    <name evidence="3" type="ORF">B0T11DRAFT_293573</name>
</gene>
<evidence type="ECO:0000313" key="3">
    <source>
        <dbReference type="EMBL" id="KAH7376003.1"/>
    </source>
</evidence>
<dbReference type="EMBL" id="JAGPXD010000001">
    <property type="protein sequence ID" value="KAH7376003.1"/>
    <property type="molecule type" value="Genomic_DNA"/>
</dbReference>
<proteinExistence type="predicted"/>
<dbReference type="PANTHER" id="PTHR37285:SF5">
    <property type="entry name" value="SPORE WALL MATURATION PROTEIN DIT1"/>
    <property type="match status" value="1"/>
</dbReference>
<evidence type="ECO:0000259" key="2">
    <source>
        <dbReference type="Pfam" id="PF02668"/>
    </source>
</evidence>
<dbReference type="GO" id="GO:0016491">
    <property type="term" value="F:oxidoreductase activity"/>
    <property type="evidence" value="ECO:0007669"/>
    <property type="project" value="UniProtKB-KW"/>
</dbReference>
<name>A0A8K0TVJ7_9PEZI</name>
<evidence type="ECO:0000313" key="4">
    <source>
        <dbReference type="Proteomes" id="UP000813385"/>
    </source>
</evidence>
<sequence>MPSRIGTPPQELLAEPKTVPSLPLGFDEQALGLASNILDIICQYALRRPKELDLPELDNKLGFLSMIYKSVRAEEPVLMCLPAFPFKSPNNRDKVLGILPDKAEEFALAHMNGLCAQIGDIYKPGARLTIVSDGLVYNDLLGAPDKNVWAYGEALRQLAVEKGFDHLDFSRLQDLVHLPGLPTPLNEMTYVANATNFRRALLNSFGRSDYDPSVEISQNEDTCLTYRGYIKFLETDLALVYPVGEDHGRTKTAYKKGIEYIARQMLQRGDAFARAVRENFNSHLRLSIHPSTGKTKLSISPLPTRTGFTTPWHCVIAFALSGAITTGPRADFENNPAYELVLENGRPSYYREKSELYRWSSETTCEPLYPCGVIIRPAAGPKTLSIHDIDSAKVRSLAERNSPVVLRGFSKTRDRELFVAKGHEFGTPLPWKFGLVLEVKDQGADSAGLNNVLSAEWMPFHFDGLFKTKTRVLEDGTEKVEPNPPQFQFFTAVTPSPKTTGFTLFTPSRHVLDNLPSWLPLSRLSELTWRVSTSAFNSTAMTGLPLVVPHPTTGEPCFRYHEPWPQSKTAFDATEIVIEGVPREESERICAVLDSLLHSRRNTLWLSWEVGDLLVSDNVLAMHTRSDFTSGSPRELWRIHFD</sequence>
<feature type="domain" description="TauD/TfdA-like" evidence="2">
    <location>
        <begin position="381"/>
        <end position="639"/>
    </location>
</feature>
<dbReference type="Pfam" id="PF02668">
    <property type="entry name" value="TauD"/>
    <property type="match status" value="1"/>
</dbReference>
<dbReference type="Pfam" id="PF05141">
    <property type="entry name" value="DIT1_PvcA"/>
    <property type="match status" value="1"/>
</dbReference>
<accession>A0A8K0TVJ7</accession>
<keyword evidence="4" id="KW-1185">Reference proteome</keyword>
<protein>
    <submittedName>
        <fullName evidence="3">Pyoverdine/dityrosine biosynthesis protein</fullName>
    </submittedName>
</protein>
<dbReference type="OrthoDB" id="429813at2759"/>
<dbReference type="InterPro" id="IPR003819">
    <property type="entry name" value="TauD/TfdA-like"/>
</dbReference>
<dbReference type="InterPro" id="IPR007817">
    <property type="entry name" value="Isocyanide_synthase_DIT1"/>
</dbReference>
<dbReference type="Proteomes" id="UP000813385">
    <property type="component" value="Unassembled WGS sequence"/>
</dbReference>
<dbReference type="Gene3D" id="3.60.130.10">
    <property type="entry name" value="Clavaminate synthase-like"/>
    <property type="match status" value="1"/>
</dbReference>
<dbReference type="SUPFAM" id="SSF51197">
    <property type="entry name" value="Clavaminate synthase-like"/>
    <property type="match status" value="1"/>
</dbReference>
<dbReference type="PANTHER" id="PTHR37285">
    <property type="entry name" value="SPORE WALL MATURATION PROTEIN DIT1"/>
    <property type="match status" value="1"/>
</dbReference>
<dbReference type="AlphaFoldDB" id="A0A8K0TVJ7"/>